<keyword evidence="5" id="KW-1185">Reference proteome</keyword>
<proteinExistence type="inferred from homology"/>
<dbReference type="EC" id="1.-.-.-" evidence="4"/>
<evidence type="ECO:0000313" key="5">
    <source>
        <dbReference type="Proteomes" id="UP001239680"/>
    </source>
</evidence>
<comment type="caution">
    <text evidence="4">The sequence shown here is derived from an EMBL/GenBank/DDBJ whole genome shotgun (WGS) entry which is preliminary data.</text>
</comment>
<dbReference type="PANTHER" id="PTHR13847:SF280">
    <property type="entry name" value="D-AMINO ACID DEHYDROGENASE"/>
    <property type="match status" value="1"/>
</dbReference>
<comment type="similarity">
    <text evidence="1">Belongs to the DadA oxidoreductase family.</text>
</comment>
<dbReference type="Gene3D" id="3.50.50.60">
    <property type="entry name" value="FAD/NAD(P)-binding domain"/>
    <property type="match status" value="1"/>
</dbReference>
<sequence>MPGPFVVPVHGDSELPQKVDVVVIGGGIIGVSTALELVEAGKSVAICEKGGIGHEQSSRNWGWVRVARRDPREIDLVIEAQKLWRDLNRRTGRDTGYRQTGIVFTAQNEKELADHEAWLKHLDGRGVDCRIMGKPEFDQRFSSSAMKRAGALLCMDDGRAEPQMAAPAIAERARELGAHILTECAVRGIETTNGAVSSVVTERGVIECDAVVLAGGAWSEMFLRSMRKGLHLPQLKVKNSVLRTTPMSGGPEEALWSDNFAVRKREDGGYTIASGHGNIADITPASFRYFMDFIPALKVEWKNLMLRFGWRFFDEARMDAYWKLDQPSPFEFARVLDPKPSQKLVDDSLRLAIAAFPGLKGAKIAQTWAGYIDALPDAIPVMDSVPEVPGFFVATGFSGHGFGIGPGAGKLMADLVLGRPPVVSTQAFRLKRFVDGTKIELITGY</sequence>
<protein>
    <submittedName>
        <fullName evidence="4">FAD-binding oxidoreductase</fullName>
        <ecNumber evidence="4">1.-.-.-</ecNumber>
    </submittedName>
</protein>
<evidence type="ECO:0000256" key="1">
    <source>
        <dbReference type="ARBA" id="ARBA00009410"/>
    </source>
</evidence>
<dbReference type="InterPro" id="IPR036188">
    <property type="entry name" value="FAD/NAD-bd_sf"/>
</dbReference>
<dbReference type="Proteomes" id="UP001239680">
    <property type="component" value="Unassembled WGS sequence"/>
</dbReference>
<gene>
    <name evidence="4" type="ORF">Q9295_17295</name>
</gene>
<reference evidence="4 5" key="1">
    <citation type="submission" date="2023-08" db="EMBL/GenBank/DDBJ databases">
        <title>Characterization of two Paracoccaceae strains isolated from Phycosphere and proposal of Xinfangfangia lacusdiani sp. nov.</title>
        <authorList>
            <person name="Deng Y."/>
            <person name="Zhang Y.Q."/>
        </authorList>
    </citation>
    <scope>NUCLEOTIDE SEQUENCE [LARGE SCALE GENOMIC DNA]</scope>
    <source>
        <strain evidence="4 5">CPCC 101601</strain>
    </source>
</reference>
<name>A0ABU0W2F3_9RHOB</name>
<evidence type="ECO:0000259" key="3">
    <source>
        <dbReference type="Pfam" id="PF01266"/>
    </source>
</evidence>
<dbReference type="SUPFAM" id="SSF51905">
    <property type="entry name" value="FAD/NAD(P)-binding domain"/>
    <property type="match status" value="1"/>
</dbReference>
<dbReference type="Pfam" id="PF01266">
    <property type="entry name" value="DAO"/>
    <property type="match status" value="1"/>
</dbReference>
<dbReference type="InterPro" id="IPR006076">
    <property type="entry name" value="FAD-dep_OxRdtase"/>
</dbReference>
<dbReference type="EMBL" id="JAVDBT010000024">
    <property type="protein sequence ID" value="MDQ2068129.1"/>
    <property type="molecule type" value="Genomic_DNA"/>
</dbReference>
<keyword evidence="2 4" id="KW-0560">Oxidoreductase</keyword>
<dbReference type="GO" id="GO:0016491">
    <property type="term" value="F:oxidoreductase activity"/>
    <property type="evidence" value="ECO:0007669"/>
    <property type="project" value="UniProtKB-KW"/>
</dbReference>
<evidence type="ECO:0000256" key="2">
    <source>
        <dbReference type="ARBA" id="ARBA00023002"/>
    </source>
</evidence>
<dbReference type="PANTHER" id="PTHR13847">
    <property type="entry name" value="SARCOSINE DEHYDROGENASE-RELATED"/>
    <property type="match status" value="1"/>
</dbReference>
<organism evidence="4 5">
    <name type="scientific">Pseudogemmobacter lacusdianii</name>
    <dbReference type="NCBI Taxonomy" id="3069608"/>
    <lineage>
        <taxon>Bacteria</taxon>
        <taxon>Pseudomonadati</taxon>
        <taxon>Pseudomonadota</taxon>
        <taxon>Alphaproteobacteria</taxon>
        <taxon>Rhodobacterales</taxon>
        <taxon>Paracoccaceae</taxon>
        <taxon>Pseudogemmobacter</taxon>
    </lineage>
</organism>
<dbReference type="Gene3D" id="3.30.9.10">
    <property type="entry name" value="D-Amino Acid Oxidase, subunit A, domain 2"/>
    <property type="match status" value="1"/>
</dbReference>
<evidence type="ECO:0000313" key="4">
    <source>
        <dbReference type="EMBL" id="MDQ2068129.1"/>
    </source>
</evidence>
<feature type="domain" description="FAD dependent oxidoreductase" evidence="3">
    <location>
        <begin position="20"/>
        <end position="415"/>
    </location>
</feature>
<dbReference type="RefSeq" id="WP_306681837.1">
    <property type="nucleotide sequence ID" value="NZ_JAVDBT010000024.1"/>
</dbReference>
<accession>A0ABU0W2F3</accession>